<dbReference type="GO" id="GO:0003676">
    <property type="term" value="F:nucleic acid binding"/>
    <property type="evidence" value="ECO:0007669"/>
    <property type="project" value="InterPro"/>
</dbReference>
<dbReference type="NCBIfam" id="TIGR03534">
    <property type="entry name" value="RF_mod_PrmC"/>
    <property type="match status" value="1"/>
</dbReference>
<dbReference type="AlphaFoldDB" id="A0A3B0TYH2"/>
<dbReference type="EC" id="2.1.1.297" evidence="1"/>
<keyword evidence="4" id="KW-0949">S-adenosyl-L-methionine</keyword>
<accession>A0A3B0TYH2</accession>
<evidence type="ECO:0000256" key="5">
    <source>
        <dbReference type="ARBA" id="ARBA00048391"/>
    </source>
</evidence>
<gene>
    <name evidence="8" type="ORF">MNBD_ALPHA11-911</name>
</gene>
<dbReference type="InterPro" id="IPR040758">
    <property type="entry name" value="PrmC_N"/>
</dbReference>
<keyword evidence="2 8" id="KW-0489">Methyltransferase</keyword>
<evidence type="ECO:0000259" key="7">
    <source>
        <dbReference type="Pfam" id="PF17827"/>
    </source>
</evidence>
<dbReference type="CDD" id="cd02440">
    <property type="entry name" value="AdoMet_MTases"/>
    <property type="match status" value="1"/>
</dbReference>
<evidence type="ECO:0000313" key="8">
    <source>
        <dbReference type="EMBL" id="VAW21800.1"/>
    </source>
</evidence>
<dbReference type="PANTHER" id="PTHR18895:SF74">
    <property type="entry name" value="MTRF1L RELEASE FACTOR GLUTAMINE METHYLTRANSFERASE"/>
    <property type="match status" value="1"/>
</dbReference>
<organism evidence="8">
    <name type="scientific">hydrothermal vent metagenome</name>
    <dbReference type="NCBI Taxonomy" id="652676"/>
    <lineage>
        <taxon>unclassified sequences</taxon>
        <taxon>metagenomes</taxon>
        <taxon>ecological metagenomes</taxon>
    </lineage>
</organism>
<dbReference type="PANTHER" id="PTHR18895">
    <property type="entry name" value="HEMK METHYLTRANSFERASE"/>
    <property type="match status" value="1"/>
</dbReference>
<dbReference type="Pfam" id="PF05175">
    <property type="entry name" value="MTS"/>
    <property type="match status" value="1"/>
</dbReference>
<comment type="catalytic activity">
    <reaction evidence="5">
        <text>L-glutaminyl-[peptide chain release factor] + S-adenosyl-L-methionine = N(5)-methyl-L-glutaminyl-[peptide chain release factor] + S-adenosyl-L-homocysteine + H(+)</text>
        <dbReference type="Rhea" id="RHEA:42896"/>
        <dbReference type="Rhea" id="RHEA-COMP:10271"/>
        <dbReference type="Rhea" id="RHEA-COMP:10272"/>
        <dbReference type="ChEBI" id="CHEBI:15378"/>
        <dbReference type="ChEBI" id="CHEBI:30011"/>
        <dbReference type="ChEBI" id="CHEBI:57856"/>
        <dbReference type="ChEBI" id="CHEBI:59789"/>
        <dbReference type="ChEBI" id="CHEBI:61891"/>
        <dbReference type="EC" id="2.1.1.297"/>
    </reaction>
</comment>
<evidence type="ECO:0000256" key="4">
    <source>
        <dbReference type="ARBA" id="ARBA00022691"/>
    </source>
</evidence>
<dbReference type="GO" id="GO:0102559">
    <property type="term" value="F:peptide chain release factor N(5)-glutamine methyltransferase activity"/>
    <property type="evidence" value="ECO:0007669"/>
    <property type="project" value="UniProtKB-EC"/>
</dbReference>
<name>A0A3B0TYH2_9ZZZZ</name>
<dbReference type="PROSITE" id="PS00092">
    <property type="entry name" value="N6_MTASE"/>
    <property type="match status" value="1"/>
</dbReference>
<dbReference type="InterPro" id="IPR004556">
    <property type="entry name" value="HemK-like"/>
</dbReference>
<dbReference type="EMBL" id="UOEQ01000376">
    <property type="protein sequence ID" value="VAW21800.1"/>
    <property type="molecule type" value="Genomic_DNA"/>
</dbReference>
<protein>
    <recommendedName>
        <fullName evidence="1">peptide chain release factor N(5)-glutamine methyltransferase</fullName>
        <ecNumber evidence="1">2.1.1.297</ecNumber>
    </recommendedName>
</protein>
<proteinExistence type="inferred from homology"/>
<feature type="domain" description="Methyltransferase small" evidence="6">
    <location>
        <begin position="123"/>
        <end position="215"/>
    </location>
</feature>
<dbReference type="HAMAP" id="MF_02126">
    <property type="entry name" value="RF_methyltr_PrmC"/>
    <property type="match status" value="1"/>
</dbReference>
<dbReference type="InterPro" id="IPR050320">
    <property type="entry name" value="N5-glutamine_MTase"/>
</dbReference>
<dbReference type="InterPro" id="IPR007848">
    <property type="entry name" value="Small_mtfrase_dom"/>
</dbReference>
<evidence type="ECO:0000256" key="2">
    <source>
        <dbReference type="ARBA" id="ARBA00022603"/>
    </source>
</evidence>
<evidence type="ECO:0000259" key="6">
    <source>
        <dbReference type="Pfam" id="PF05175"/>
    </source>
</evidence>
<dbReference type="Gene3D" id="1.10.8.10">
    <property type="entry name" value="DNA helicase RuvA subunit, C-terminal domain"/>
    <property type="match status" value="1"/>
</dbReference>
<keyword evidence="3 8" id="KW-0808">Transferase</keyword>
<feature type="domain" description="Release factor glutamine methyltransferase N-terminal" evidence="7">
    <location>
        <begin position="24"/>
        <end position="92"/>
    </location>
</feature>
<dbReference type="SUPFAM" id="SSF53335">
    <property type="entry name" value="S-adenosyl-L-methionine-dependent methyltransferases"/>
    <property type="match status" value="1"/>
</dbReference>
<dbReference type="GO" id="GO:0032259">
    <property type="term" value="P:methylation"/>
    <property type="evidence" value="ECO:0007669"/>
    <property type="project" value="UniProtKB-KW"/>
</dbReference>
<dbReference type="InterPro" id="IPR029063">
    <property type="entry name" value="SAM-dependent_MTases_sf"/>
</dbReference>
<dbReference type="Pfam" id="PF17827">
    <property type="entry name" value="PrmC_N"/>
    <property type="match status" value="1"/>
</dbReference>
<dbReference type="Gene3D" id="3.40.50.150">
    <property type="entry name" value="Vaccinia Virus protein VP39"/>
    <property type="match status" value="1"/>
</dbReference>
<evidence type="ECO:0000256" key="3">
    <source>
        <dbReference type="ARBA" id="ARBA00022679"/>
    </source>
</evidence>
<reference evidence="8" key="1">
    <citation type="submission" date="2018-06" db="EMBL/GenBank/DDBJ databases">
        <authorList>
            <person name="Zhirakovskaya E."/>
        </authorList>
    </citation>
    <scope>NUCLEOTIDE SEQUENCE</scope>
</reference>
<dbReference type="InterPro" id="IPR002052">
    <property type="entry name" value="DNA_methylase_N6_adenine_CS"/>
</dbReference>
<evidence type="ECO:0000256" key="1">
    <source>
        <dbReference type="ARBA" id="ARBA00012771"/>
    </source>
</evidence>
<sequence length="298" mass="33280">MNYPDWAMVENFSKNTDQNIGNVWRNLTKRFEKSKIASANLDARILVAHALNIDQLQLALDEQRLVAQDDLEKIEGLALRRLKNEPVARILGTKEFYGLEFLLNEATLVPRPETELLVDLGIDFLAEKTAAKILELGVGSGCVIISLLKNNKDAKAFGVDISAKALEVAISNGKAHEVDERINWVCGSWFEPLDKDKKFDLIVSNPPYIDTKTISTLALEVREYDPMDALDGGERGLVAYERIIRGAKARLMHRGVLLLEIGFDQSEEVAKLCQSAGFTDVKLHLDLAGQPRVIEARR</sequence>
<dbReference type="NCBIfam" id="TIGR00536">
    <property type="entry name" value="hemK_fam"/>
    <property type="match status" value="1"/>
</dbReference>
<dbReference type="InterPro" id="IPR019874">
    <property type="entry name" value="RF_methyltr_PrmC"/>
</dbReference>